<dbReference type="Proteomes" id="UP000256913">
    <property type="component" value="Unassembled WGS sequence"/>
</dbReference>
<sequence length="135" mass="14919">MRRRWTMPIFATAAALTAALSFAGPAAAYSPGTATAYRPTYNGYTGNWDYHCSFAGWRSDANVSWQCNLHKRWMNEYTGFFEDAVIAYNSGSWVPGSSSYTTATFTRPMQTSDVTFCTEAYAYSVDGGVTQESCN</sequence>
<keyword evidence="3" id="KW-1185">Reference proteome</keyword>
<proteinExistence type="predicted"/>
<comment type="caution">
    <text evidence="2">The sequence shown here is derived from an EMBL/GenBank/DDBJ whole genome shotgun (WGS) entry which is preliminary data.</text>
</comment>
<dbReference type="RefSeq" id="WP_147315617.1">
    <property type="nucleotide sequence ID" value="NZ_BONB01000023.1"/>
</dbReference>
<gene>
    <name evidence="2" type="ORF">DFJ67_5512</name>
</gene>
<evidence type="ECO:0008006" key="4">
    <source>
        <dbReference type="Google" id="ProtNLM"/>
    </source>
</evidence>
<name>A0A3D9ZQ35_9ACTN</name>
<accession>A0A3D9ZQ35</accession>
<dbReference type="EMBL" id="QUMQ01000001">
    <property type="protein sequence ID" value="REF99476.1"/>
    <property type="molecule type" value="Genomic_DNA"/>
</dbReference>
<feature type="chain" id="PRO_5017780879" description="Peptidase inhibitor family I36" evidence="1">
    <location>
        <begin position="29"/>
        <end position="135"/>
    </location>
</feature>
<reference evidence="2 3" key="1">
    <citation type="submission" date="2018-08" db="EMBL/GenBank/DDBJ databases">
        <title>Sequencing the genomes of 1000 actinobacteria strains.</title>
        <authorList>
            <person name="Klenk H.-P."/>
        </authorList>
    </citation>
    <scope>NUCLEOTIDE SEQUENCE [LARGE SCALE GENOMIC DNA]</scope>
    <source>
        <strain evidence="2 3">DSM 44099</strain>
    </source>
</reference>
<dbReference type="AlphaFoldDB" id="A0A3D9ZQ35"/>
<keyword evidence="1" id="KW-0732">Signal</keyword>
<protein>
    <recommendedName>
        <fullName evidence="4">Peptidase inhibitor family I36</fullName>
    </recommendedName>
</protein>
<evidence type="ECO:0000313" key="2">
    <source>
        <dbReference type="EMBL" id="REF99476.1"/>
    </source>
</evidence>
<evidence type="ECO:0000256" key="1">
    <source>
        <dbReference type="SAM" id="SignalP"/>
    </source>
</evidence>
<evidence type="ECO:0000313" key="3">
    <source>
        <dbReference type="Proteomes" id="UP000256913"/>
    </source>
</evidence>
<feature type="signal peptide" evidence="1">
    <location>
        <begin position="1"/>
        <end position="28"/>
    </location>
</feature>
<organism evidence="2 3">
    <name type="scientific">Asanoa ferruginea</name>
    <dbReference type="NCBI Taxonomy" id="53367"/>
    <lineage>
        <taxon>Bacteria</taxon>
        <taxon>Bacillati</taxon>
        <taxon>Actinomycetota</taxon>
        <taxon>Actinomycetes</taxon>
        <taxon>Micromonosporales</taxon>
        <taxon>Micromonosporaceae</taxon>
        <taxon>Asanoa</taxon>
    </lineage>
</organism>